<evidence type="ECO:0000256" key="2">
    <source>
        <dbReference type="SAM" id="MobiDB-lite"/>
    </source>
</evidence>
<dbReference type="EMBL" id="JAUKUD010000001">
    <property type="protein sequence ID" value="KAK0753895.1"/>
    <property type="molecule type" value="Genomic_DNA"/>
</dbReference>
<dbReference type="PROSITE" id="PS50076">
    <property type="entry name" value="DNAJ_2"/>
    <property type="match status" value="1"/>
</dbReference>
<feature type="compositionally biased region" description="Basic and acidic residues" evidence="2">
    <location>
        <begin position="564"/>
        <end position="575"/>
    </location>
</feature>
<evidence type="ECO:0000259" key="3">
    <source>
        <dbReference type="PROSITE" id="PS50076"/>
    </source>
</evidence>
<name>A0AA40FA74_9PEZI</name>
<organism evidence="4 5">
    <name type="scientific">Schizothecium vesticola</name>
    <dbReference type="NCBI Taxonomy" id="314040"/>
    <lineage>
        <taxon>Eukaryota</taxon>
        <taxon>Fungi</taxon>
        <taxon>Dikarya</taxon>
        <taxon>Ascomycota</taxon>
        <taxon>Pezizomycotina</taxon>
        <taxon>Sordariomycetes</taxon>
        <taxon>Sordariomycetidae</taxon>
        <taxon>Sordariales</taxon>
        <taxon>Schizotheciaceae</taxon>
        <taxon>Schizothecium</taxon>
    </lineage>
</organism>
<dbReference type="InterPro" id="IPR052243">
    <property type="entry name" value="Mito_inner_membrane_organizer"/>
</dbReference>
<accession>A0AA40FA74</accession>
<sequence>MANARSRRVPAPPSVSHDSASVRGSHYAPSAHRLRPQSSRFSLRDGFATTRNEFEFGFDDASTIASEAPWEDGPDGAPAPPPGHPGCVVPVYRDYYELLCLPRDPSLSAEDVQKQFRRLVQVLSIERQPPRLQTAAAFNLALAQSAMETLADPCRRIGYDLSLETENEWEGVEMAAEKDLDQADGGEAYGRALREQYLLLSQGGIRSTTDMGLRLEAGSPPHSRRRLRERRLGLNMLDVSMRQSVTAPVPALREPIEKTAVYLLDLAERKWPKVKPKHLRFADPTVTVVGGAHGLLDEPFRLAPLLIDSYQPPGPSVHGRRRINQLLASGFLPALSYTIRQEINWRNPELQDPLSSTQKPLPDTIIEQEVQLLPHALATLRLGHSIPLPHHQPPLHVELSLQKGPLQANRFAPSLSLALHRTTGPGTAFALLDSGDWHLSPSLPRPFRHTPTLELRTEIELSRTTAFSDFYLALRTLAPVGRFSTLGLELGLSPRNIHLSLSFARLNQRFTLPLVVAQPATMSSGFMFWATAGAFAAFAAVEVGYRGLIKPRWYPEPPAPAQEKPSKEAVGRHVARRRAEADEMTVLLAAGVEPRQERERKAGGLVILSAKFGVRDASPDEVADVTIAVAALVEDGGVVIPEGVRKGRNTNTGEG</sequence>
<feature type="region of interest" description="Disordered" evidence="2">
    <location>
        <begin position="1"/>
        <end position="40"/>
    </location>
</feature>
<dbReference type="InterPro" id="IPR001623">
    <property type="entry name" value="DnaJ_domain"/>
</dbReference>
<dbReference type="AlphaFoldDB" id="A0AA40FA74"/>
<gene>
    <name evidence="4" type="ORF">B0T18DRAFT_385868</name>
</gene>
<dbReference type="SUPFAM" id="SSF46565">
    <property type="entry name" value="Chaperone J-domain"/>
    <property type="match status" value="1"/>
</dbReference>
<feature type="region of interest" description="Disordered" evidence="2">
    <location>
        <begin position="556"/>
        <end position="575"/>
    </location>
</feature>
<dbReference type="Gene3D" id="1.10.287.110">
    <property type="entry name" value="DnaJ domain"/>
    <property type="match status" value="1"/>
</dbReference>
<feature type="domain" description="J" evidence="3">
    <location>
        <begin position="94"/>
        <end position="163"/>
    </location>
</feature>
<evidence type="ECO:0000313" key="5">
    <source>
        <dbReference type="Proteomes" id="UP001172155"/>
    </source>
</evidence>
<reference evidence="4" key="1">
    <citation type="submission" date="2023-06" db="EMBL/GenBank/DDBJ databases">
        <title>Genome-scale phylogeny and comparative genomics of the fungal order Sordariales.</title>
        <authorList>
            <consortium name="Lawrence Berkeley National Laboratory"/>
            <person name="Hensen N."/>
            <person name="Bonometti L."/>
            <person name="Westerberg I."/>
            <person name="Brannstrom I.O."/>
            <person name="Guillou S."/>
            <person name="Cros-Aarteil S."/>
            <person name="Calhoun S."/>
            <person name="Haridas S."/>
            <person name="Kuo A."/>
            <person name="Mondo S."/>
            <person name="Pangilinan J."/>
            <person name="Riley R."/>
            <person name="LaButti K."/>
            <person name="Andreopoulos B."/>
            <person name="Lipzen A."/>
            <person name="Chen C."/>
            <person name="Yanf M."/>
            <person name="Daum C."/>
            <person name="Ng V."/>
            <person name="Clum A."/>
            <person name="Steindorff A."/>
            <person name="Ohm R."/>
            <person name="Martin F."/>
            <person name="Silar P."/>
            <person name="Natvig D."/>
            <person name="Lalanne C."/>
            <person name="Gautier V."/>
            <person name="Ament-velasquez S.L."/>
            <person name="Kruys A."/>
            <person name="Hutchinson M.I."/>
            <person name="Powell A.J."/>
            <person name="Barry K."/>
            <person name="Miller A.N."/>
            <person name="Grigoriev I.V."/>
            <person name="Debuchy R."/>
            <person name="Gladieux P."/>
            <person name="Thoren M.H."/>
            <person name="Johannesson H."/>
        </authorList>
    </citation>
    <scope>NUCLEOTIDE SEQUENCE</scope>
    <source>
        <strain evidence="4">SMH3187-1</strain>
    </source>
</reference>
<dbReference type="PANTHER" id="PTHR44157:SF1">
    <property type="entry name" value="DNAJ HOMOLOG SUBFAMILY C MEMBER 11"/>
    <property type="match status" value="1"/>
</dbReference>
<evidence type="ECO:0000256" key="1">
    <source>
        <dbReference type="ARBA" id="ARBA00023186"/>
    </source>
</evidence>
<dbReference type="InterPro" id="IPR036869">
    <property type="entry name" value="J_dom_sf"/>
</dbReference>
<dbReference type="Pfam" id="PF11875">
    <property type="entry name" value="DnaJ-like_C11_C"/>
    <property type="match status" value="1"/>
</dbReference>
<dbReference type="GO" id="GO:0005739">
    <property type="term" value="C:mitochondrion"/>
    <property type="evidence" value="ECO:0007669"/>
    <property type="project" value="GOC"/>
</dbReference>
<keyword evidence="5" id="KW-1185">Reference proteome</keyword>
<proteinExistence type="predicted"/>
<comment type="caution">
    <text evidence="4">The sequence shown here is derived from an EMBL/GenBank/DDBJ whole genome shotgun (WGS) entry which is preliminary data.</text>
</comment>
<dbReference type="Proteomes" id="UP001172155">
    <property type="component" value="Unassembled WGS sequence"/>
</dbReference>
<dbReference type="InterPro" id="IPR024586">
    <property type="entry name" value="DnaJ-like_C11_C"/>
</dbReference>
<protein>
    <recommendedName>
        <fullName evidence="3">J domain-containing protein</fullName>
    </recommendedName>
</protein>
<keyword evidence="1" id="KW-0143">Chaperone</keyword>
<dbReference type="PANTHER" id="PTHR44157">
    <property type="entry name" value="DNAJ HOMOLOG SUBFAMILY C MEMBER 11"/>
    <property type="match status" value="1"/>
</dbReference>
<evidence type="ECO:0000313" key="4">
    <source>
        <dbReference type="EMBL" id="KAK0753895.1"/>
    </source>
</evidence>
<dbReference type="GO" id="GO:0042407">
    <property type="term" value="P:cristae formation"/>
    <property type="evidence" value="ECO:0007669"/>
    <property type="project" value="TreeGrafter"/>
</dbReference>